<evidence type="ECO:0000256" key="9">
    <source>
        <dbReference type="ARBA" id="ARBA00023136"/>
    </source>
</evidence>
<sequence>MPLWGVLAALLLGSVALAVWDGGNDANALLAANQPATPAPMPPPAPMPAPRSPTSATEAALPDVLLQPDLLRLFEQLLGEARSRDKASLLKELRGKLIERLPPGWHERALGLLDRYIDMRAAMASIARPDPNDPDALRRAMDIRDELRRRYFTAEEVEGLFGADMRLDRFALDKMDILRDERLEAAQKQEAIAKLEQTHHLSTEQRQWRQEATLADQVGRQTEALIEHGATPQERFAQRARVHGPQAALRLAELDEQETSWQQRLDQYAHAGAEQQARMRDQLFSPEEQLRLTGALELRAANRKQQEARVRD</sequence>
<protein>
    <recommendedName>
        <fullName evidence="11">Lipase helper protein</fullName>
    </recommendedName>
    <alternativeName>
        <fullName evidence="12">Lipase modulator</fullName>
    </alternativeName>
</protein>
<evidence type="ECO:0000256" key="2">
    <source>
        <dbReference type="ARBA" id="ARBA00010358"/>
    </source>
</evidence>
<comment type="subcellular location">
    <subcellularLocation>
        <location evidence="1">Cell inner membrane</location>
        <topology evidence="1">Single-pass membrane protein</topology>
        <orientation evidence="1">Periplasmic side</orientation>
    </subcellularLocation>
</comment>
<evidence type="ECO:0000256" key="13">
    <source>
        <dbReference type="SAM" id="MobiDB-lite"/>
    </source>
</evidence>
<comment type="caution">
    <text evidence="14">The sequence shown here is derived from an EMBL/GenBank/DDBJ whole genome shotgun (WGS) entry which is preliminary data.</text>
</comment>
<accession>A0ABT7NAH0</accession>
<evidence type="ECO:0000256" key="4">
    <source>
        <dbReference type="ARBA" id="ARBA00022519"/>
    </source>
</evidence>
<comment type="similarity">
    <text evidence="2">Belongs to the lipase chaperone family.</text>
</comment>
<feature type="region of interest" description="Disordered" evidence="13">
    <location>
        <begin position="34"/>
        <end position="55"/>
    </location>
</feature>
<evidence type="ECO:0000256" key="10">
    <source>
        <dbReference type="ARBA" id="ARBA00023186"/>
    </source>
</evidence>
<keyword evidence="8" id="KW-0443">Lipid metabolism</keyword>
<evidence type="ECO:0000256" key="12">
    <source>
        <dbReference type="ARBA" id="ARBA00031542"/>
    </source>
</evidence>
<keyword evidence="15" id="KW-1185">Reference proteome</keyword>
<dbReference type="InterPro" id="IPR004961">
    <property type="entry name" value="Lipase_chaperone"/>
</dbReference>
<proteinExistence type="inferred from homology"/>
<evidence type="ECO:0000256" key="6">
    <source>
        <dbReference type="ARBA" id="ARBA00022963"/>
    </source>
</evidence>
<keyword evidence="10" id="KW-0143">Chaperone</keyword>
<evidence type="ECO:0000313" key="14">
    <source>
        <dbReference type="EMBL" id="MDM0044941.1"/>
    </source>
</evidence>
<evidence type="ECO:0000256" key="8">
    <source>
        <dbReference type="ARBA" id="ARBA00023098"/>
    </source>
</evidence>
<evidence type="ECO:0000256" key="1">
    <source>
        <dbReference type="ARBA" id="ARBA00004383"/>
    </source>
</evidence>
<keyword evidence="6" id="KW-0442">Lipid degradation</keyword>
<feature type="compositionally biased region" description="Pro residues" evidence="13">
    <location>
        <begin position="37"/>
        <end position="51"/>
    </location>
</feature>
<keyword evidence="4" id="KW-0997">Cell inner membrane</keyword>
<evidence type="ECO:0000256" key="7">
    <source>
        <dbReference type="ARBA" id="ARBA00022989"/>
    </source>
</evidence>
<gene>
    <name evidence="14" type="ORF">QTH91_10630</name>
</gene>
<dbReference type="Pfam" id="PF03280">
    <property type="entry name" value="Lipase_chap"/>
    <property type="match status" value="1"/>
</dbReference>
<dbReference type="EMBL" id="JASZYV010000002">
    <property type="protein sequence ID" value="MDM0044941.1"/>
    <property type="molecule type" value="Genomic_DNA"/>
</dbReference>
<keyword evidence="5" id="KW-0812">Transmembrane</keyword>
<organism evidence="14 15">
    <name type="scientific">Variovorax dokdonensis</name>
    <dbReference type="NCBI Taxonomy" id="344883"/>
    <lineage>
        <taxon>Bacteria</taxon>
        <taxon>Pseudomonadati</taxon>
        <taxon>Pseudomonadota</taxon>
        <taxon>Betaproteobacteria</taxon>
        <taxon>Burkholderiales</taxon>
        <taxon>Comamonadaceae</taxon>
        <taxon>Variovorax</taxon>
    </lineage>
</organism>
<evidence type="ECO:0000313" key="15">
    <source>
        <dbReference type="Proteomes" id="UP001174908"/>
    </source>
</evidence>
<reference evidence="14" key="1">
    <citation type="submission" date="2023-06" db="EMBL/GenBank/DDBJ databases">
        <authorList>
            <person name="Jiang Y."/>
            <person name="Liu Q."/>
        </authorList>
    </citation>
    <scope>NUCLEOTIDE SEQUENCE</scope>
    <source>
        <strain evidence="14">CGMCC 1.12089</strain>
    </source>
</reference>
<keyword evidence="9" id="KW-0472">Membrane</keyword>
<dbReference type="Proteomes" id="UP001174908">
    <property type="component" value="Unassembled WGS sequence"/>
</dbReference>
<keyword evidence="7" id="KW-1133">Transmembrane helix</keyword>
<name>A0ABT7NAH0_9BURK</name>
<evidence type="ECO:0000256" key="3">
    <source>
        <dbReference type="ARBA" id="ARBA00022475"/>
    </source>
</evidence>
<dbReference type="SUPFAM" id="SSF158855">
    <property type="entry name" value="Lipase chaperone-like"/>
    <property type="match status" value="1"/>
</dbReference>
<dbReference type="RefSeq" id="WP_286660050.1">
    <property type="nucleotide sequence ID" value="NZ_JASZYV010000002.1"/>
</dbReference>
<keyword evidence="3" id="KW-1003">Cell membrane</keyword>
<evidence type="ECO:0000256" key="5">
    <source>
        <dbReference type="ARBA" id="ARBA00022692"/>
    </source>
</evidence>
<evidence type="ECO:0000256" key="11">
    <source>
        <dbReference type="ARBA" id="ARBA00030948"/>
    </source>
</evidence>